<comment type="caution">
    <text evidence="1">The sequence shown here is derived from an EMBL/GenBank/DDBJ whole genome shotgun (WGS) entry which is preliminary data.</text>
</comment>
<dbReference type="AlphaFoldDB" id="A0AAP0QHV3"/>
<keyword evidence="2" id="KW-1185">Reference proteome</keyword>
<proteinExistence type="predicted"/>
<sequence>MAESSGCKSPKRWLKWWCRLEKHEGREAAIYRFRVVGIATGGGPAIQWGVGRCLGETPGDGRDTTGGR</sequence>
<accession>A0AAP0QHV3</accession>
<evidence type="ECO:0000313" key="1">
    <source>
        <dbReference type="EMBL" id="KAK9183532.1"/>
    </source>
</evidence>
<dbReference type="EMBL" id="JBCGBO010000024">
    <property type="protein sequence ID" value="KAK9183532.1"/>
    <property type="molecule type" value="Genomic_DNA"/>
</dbReference>
<protein>
    <submittedName>
        <fullName evidence="1">Uncharacterized protein</fullName>
    </submittedName>
</protein>
<name>A0AAP0QHV3_9ROSI</name>
<gene>
    <name evidence="1" type="ORF">WN944_026685</name>
</gene>
<reference evidence="1 2" key="1">
    <citation type="submission" date="2024-05" db="EMBL/GenBank/DDBJ databases">
        <title>Haplotype-resolved chromosome-level genome assembly of Huyou (Citrus changshanensis).</title>
        <authorList>
            <person name="Miao C."/>
            <person name="Chen W."/>
            <person name="Wu Y."/>
            <person name="Wang L."/>
            <person name="Zhao S."/>
            <person name="Grierson D."/>
            <person name="Xu C."/>
            <person name="Chen K."/>
        </authorList>
    </citation>
    <scope>NUCLEOTIDE SEQUENCE [LARGE SCALE GENOMIC DNA]</scope>
    <source>
        <strain evidence="1">01-14</strain>
        <tissue evidence="1">Leaf</tissue>
    </source>
</reference>
<organism evidence="1 2">
    <name type="scientific">Citrus x changshan-huyou</name>
    <dbReference type="NCBI Taxonomy" id="2935761"/>
    <lineage>
        <taxon>Eukaryota</taxon>
        <taxon>Viridiplantae</taxon>
        <taxon>Streptophyta</taxon>
        <taxon>Embryophyta</taxon>
        <taxon>Tracheophyta</taxon>
        <taxon>Spermatophyta</taxon>
        <taxon>Magnoliopsida</taxon>
        <taxon>eudicotyledons</taxon>
        <taxon>Gunneridae</taxon>
        <taxon>Pentapetalae</taxon>
        <taxon>rosids</taxon>
        <taxon>malvids</taxon>
        <taxon>Sapindales</taxon>
        <taxon>Rutaceae</taxon>
        <taxon>Aurantioideae</taxon>
        <taxon>Citrus</taxon>
    </lineage>
</organism>
<dbReference type="Proteomes" id="UP001428341">
    <property type="component" value="Unassembled WGS sequence"/>
</dbReference>
<evidence type="ECO:0000313" key="2">
    <source>
        <dbReference type="Proteomes" id="UP001428341"/>
    </source>
</evidence>